<evidence type="ECO:0000259" key="1">
    <source>
        <dbReference type="Pfam" id="PF24209"/>
    </source>
</evidence>
<dbReference type="AlphaFoldDB" id="A0A2Z6Q7G7"/>
<feature type="domain" description="DUF7431" evidence="1">
    <location>
        <begin position="317"/>
        <end position="577"/>
    </location>
</feature>
<evidence type="ECO:0000313" key="2">
    <source>
        <dbReference type="EMBL" id="GBB85495.1"/>
    </source>
</evidence>
<dbReference type="Proteomes" id="UP000247702">
    <property type="component" value="Unassembled WGS sequence"/>
</dbReference>
<reference evidence="2 4" key="1">
    <citation type="submission" date="2017-11" db="EMBL/GenBank/DDBJ databases">
        <title>The genome of Rhizophagus clarus HR1 reveals common genetic basis of auxotrophy among arbuscular mycorrhizal fungi.</title>
        <authorList>
            <person name="Kobayashi Y."/>
        </authorList>
    </citation>
    <scope>NUCLEOTIDE SEQUENCE [LARGE SCALE GENOMIC DNA]</scope>
    <source>
        <strain evidence="2 4">HR1</strain>
    </source>
</reference>
<proteinExistence type="predicted"/>
<comment type="caution">
    <text evidence="2">The sequence shown here is derived from an EMBL/GenBank/DDBJ whole genome shotgun (WGS) entry which is preliminary data.</text>
</comment>
<dbReference type="InterPro" id="IPR055854">
    <property type="entry name" value="DUF7431"/>
</dbReference>
<organism evidence="2 4">
    <name type="scientific">Rhizophagus clarus</name>
    <dbReference type="NCBI Taxonomy" id="94130"/>
    <lineage>
        <taxon>Eukaryota</taxon>
        <taxon>Fungi</taxon>
        <taxon>Fungi incertae sedis</taxon>
        <taxon>Mucoromycota</taxon>
        <taxon>Glomeromycotina</taxon>
        <taxon>Glomeromycetes</taxon>
        <taxon>Glomerales</taxon>
        <taxon>Glomeraceae</taxon>
        <taxon>Rhizophagus</taxon>
    </lineage>
</organism>
<protein>
    <recommendedName>
        <fullName evidence="1">DUF7431 domain-containing protein</fullName>
    </recommendedName>
</protein>
<reference evidence="3" key="2">
    <citation type="submission" date="2019-10" db="EMBL/GenBank/DDBJ databases">
        <title>Conservation and host-specific expression of non-tandemly repeated heterogenous ribosome RNA gene in arbuscular mycorrhizal fungi.</title>
        <authorList>
            <person name="Maeda T."/>
            <person name="Kobayashi Y."/>
            <person name="Nakagawa T."/>
            <person name="Ezawa T."/>
            <person name="Yamaguchi K."/>
            <person name="Bino T."/>
            <person name="Nishimoto Y."/>
            <person name="Shigenobu S."/>
            <person name="Kawaguchi M."/>
        </authorList>
    </citation>
    <scope>NUCLEOTIDE SEQUENCE</scope>
    <source>
        <strain evidence="3">HR1</strain>
    </source>
</reference>
<gene>
    <name evidence="3" type="ORF">RCL2_001706200</name>
    <name evidence="2" type="ORF">RclHR1_01200009</name>
</gene>
<sequence>MISNNLEVKVNIIDAQPPKSKMVKLTPENNLPTIREILRNDNTIKMDITLLFSKKFTDNKFAEISYEDEKDFTLYDIIGTKAPYILYLKKTYWKFLNDSYKLDFGCTMTSNGIRRANQRAFEMEECQLGEIDIKKKQKEKLGQLNENNIEEEKFDSLEDWMIKKNHFYVTNMNVEYFARIGIKHTNEYYDDIKNSINKYRIYRNVSFEIIKLRATNDFVEKVKEALEFEDPKKFIHITEEFGQFIPTKIILGKRFQINDQTDQTDEDKLKIIVNDQTKDEDDLLYWDIIELLEPISIFEFVSDGLRKELYSFFGKKILYSEITSVSLDDKDIENDKVNKTKIIKLPKGISEIISNEHADCSIFATAIGKKDYYHCQILSFPNLPNKEPELMIHNFKINSKDEDSKLLIGWMVVGNDTNFKSIFPDYNTKSFNNMQFKVLTFDHNLTKAETAEFDINSSSTEKHYYIGIPYTENKSDLVIDHYFSNDRKKLYTFSYSSKDKQSAKLSKFRFHLLEMTNSSTIFEKYVNHMNTINLDNIDELKNLKKIPKFISLYSKKEKRRPILLKQRPKQIKVKFFNDKFSFDKIIKKLLDSEDIKCSFFIPFER</sequence>
<evidence type="ECO:0000313" key="4">
    <source>
        <dbReference type="Proteomes" id="UP000247702"/>
    </source>
</evidence>
<evidence type="ECO:0000313" key="3">
    <source>
        <dbReference type="EMBL" id="GES90199.1"/>
    </source>
</evidence>
<keyword evidence="4" id="KW-1185">Reference proteome</keyword>
<dbReference type="Pfam" id="PF24209">
    <property type="entry name" value="DUF7431"/>
    <property type="match status" value="1"/>
</dbReference>
<dbReference type="Proteomes" id="UP000615446">
    <property type="component" value="Unassembled WGS sequence"/>
</dbReference>
<accession>A0A2Z6Q7G7</accession>
<dbReference type="OrthoDB" id="2383428at2759"/>
<dbReference type="EMBL" id="BEXD01000225">
    <property type="protein sequence ID" value="GBB85495.1"/>
    <property type="molecule type" value="Genomic_DNA"/>
</dbReference>
<name>A0A2Z6Q7G7_9GLOM</name>
<dbReference type="EMBL" id="BLAL01000194">
    <property type="protein sequence ID" value="GES90199.1"/>
    <property type="molecule type" value="Genomic_DNA"/>
</dbReference>